<dbReference type="PROSITE" id="PS51450">
    <property type="entry name" value="LRR"/>
    <property type="match status" value="1"/>
</dbReference>
<feature type="signal peptide" evidence="6">
    <location>
        <begin position="1"/>
        <end position="23"/>
    </location>
</feature>
<protein>
    <recommendedName>
        <fullName evidence="7">LRRCT domain-containing protein</fullName>
    </recommendedName>
</protein>
<dbReference type="Proteomes" id="UP001046870">
    <property type="component" value="Chromosome 22"/>
</dbReference>
<dbReference type="InterPro" id="IPR001611">
    <property type="entry name" value="Leu-rich_rpt"/>
</dbReference>
<comment type="caution">
    <text evidence="8">The sequence shown here is derived from an EMBL/GenBank/DDBJ whole genome shotgun (WGS) entry which is preliminary data.</text>
</comment>
<evidence type="ECO:0000256" key="3">
    <source>
        <dbReference type="ARBA" id="ARBA00022737"/>
    </source>
</evidence>
<evidence type="ECO:0000313" key="9">
    <source>
        <dbReference type="Proteomes" id="UP001046870"/>
    </source>
</evidence>
<dbReference type="AlphaFoldDB" id="A0A9D3PE80"/>
<organism evidence="8 9">
    <name type="scientific">Megalops atlanticus</name>
    <name type="common">Tarpon</name>
    <name type="synonym">Clupea gigantea</name>
    <dbReference type="NCBI Taxonomy" id="7932"/>
    <lineage>
        <taxon>Eukaryota</taxon>
        <taxon>Metazoa</taxon>
        <taxon>Chordata</taxon>
        <taxon>Craniata</taxon>
        <taxon>Vertebrata</taxon>
        <taxon>Euteleostomi</taxon>
        <taxon>Actinopterygii</taxon>
        <taxon>Neopterygii</taxon>
        <taxon>Teleostei</taxon>
        <taxon>Elopiformes</taxon>
        <taxon>Megalopidae</taxon>
        <taxon>Megalops</taxon>
    </lineage>
</organism>
<evidence type="ECO:0000256" key="1">
    <source>
        <dbReference type="ARBA" id="ARBA00022614"/>
    </source>
</evidence>
<keyword evidence="1" id="KW-0433">Leucine-rich repeat</keyword>
<feature type="chain" id="PRO_5038350217" description="LRRCT domain-containing protein" evidence="6">
    <location>
        <begin position="24"/>
        <end position="418"/>
    </location>
</feature>
<dbReference type="Pfam" id="PF01463">
    <property type="entry name" value="LRRCT"/>
    <property type="match status" value="1"/>
</dbReference>
<keyword evidence="5" id="KW-0472">Membrane</keyword>
<feature type="transmembrane region" description="Helical" evidence="5">
    <location>
        <begin position="230"/>
        <end position="252"/>
    </location>
</feature>
<dbReference type="Pfam" id="PF13855">
    <property type="entry name" value="LRR_8"/>
    <property type="match status" value="1"/>
</dbReference>
<dbReference type="PANTHER" id="PTHR24369:SF175">
    <property type="entry name" value="LEUCINE RICH REPEATS AND TRANSMEMBRANE DOMAINS 2"/>
    <property type="match status" value="1"/>
</dbReference>
<evidence type="ECO:0000256" key="6">
    <source>
        <dbReference type="SAM" id="SignalP"/>
    </source>
</evidence>
<dbReference type="InterPro" id="IPR032675">
    <property type="entry name" value="LRR_dom_sf"/>
</dbReference>
<dbReference type="GO" id="GO:0005886">
    <property type="term" value="C:plasma membrane"/>
    <property type="evidence" value="ECO:0007669"/>
    <property type="project" value="TreeGrafter"/>
</dbReference>
<keyword evidence="9" id="KW-1185">Reference proteome</keyword>
<dbReference type="SUPFAM" id="SSF52058">
    <property type="entry name" value="L domain-like"/>
    <property type="match status" value="1"/>
</dbReference>
<accession>A0A9D3PE80</accession>
<proteinExistence type="predicted"/>
<keyword evidence="5" id="KW-0812">Transmembrane</keyword>
<dbReference type="PANTHER" id="PTHR24369">
    <property type="entry name" value="ANTIGEN BSP, PUTATIVE-RELATED"/>
    <property type="match status" value="1"/>
</dbReference>
<name>A0A9D3PE80_MEGAT</name>
<sequence length="418" mass="45716">MLSEGLVLLWSFLLAVMDGEAAGCECPQATFLTHFPPEAPPEACCLNYSGSSLGRVEWGVFSDLRSLEVLDLSDCNITQIQGASASPPSLRELYLGGNELRGLPKHFLSDAPSLRLLDLRGNFLERLPEDFLQGSGHIREVWLDSNRLEALPRSLFKASLERLELSSNPWACACPLVEELQRPRRHADRGNGSSSWQDVAGNLTCASPGGLAGRSVWSVPPGEVCQSPGLTALFILLPLLLILALVLCWCCGRKRKRKEGSFRPAKWAPEVVTTQHNGSDRDRRPNRAKPRETESPGSSRRDALLKNQLMLRPSSDLLSSSRDLYEEVEVKLGSANSLAPPASRDAPAGADPELPDGQEASEEDDRADPETVSVTEVMKDSADREKAYLAQSTEYYSLVPGLSLEDSDQGEYESVDLS</sequence>
<dbReference type="OrthoDB" id="2020019at2759"/>
<keyword evidence="5" id="KW-1133">Transmembrane helix</keyword>
<keyword evidence="3" id="KW-0677">Repeat</keyword>
<feature type="region of interest" description="Disordered" evidence="4">
    <location>
        <begin position="336"/>
        <end position="382"/>
    </location>
</feature>
<evidence type="ECO:0000256" key="2">
    <source>
        <dbReference type="ARBA" id="ARBA00022729"/>
    </source>
</evidence>
<gene>
    <name evidence="8" type="ORF">MATL_G00237810</name>
</gene>
<feature type="compositionally biased region" description="Acidic residues" evidence="4">
    <location>
        <begin position="353"/>
        <end position="367"/>
    </location>
</feature>
<evidence type="ECO:0000256" key="4">
    <source>
        <dbReference type="SAM" id="MobiDB-lite"/>
    </source>
</evidence>
<dbReference type="InterPro" id="IPR000483">
    <property type="entry name" value="Cys-rich_flank_reg_C"/>
</dbReference>
<dbReference type="InterPro" id="IPR050541">
    <property type="entry name" value="LRR_TM_domain-containing"/>
</dbReference>
<feature type="compositionally biased region" description="Basic and acidic residues" evidence="4">
    <location>
        <begin position="278"/>
        <end position="304"/>
    </location>
</feature>
<dbReference type="InterPro" id="IPR003591">
    <property type="entry name" value="Leu-rich_rpt_typical-subtyp"/>
</dbReference>
<feature type="region of interest" description="Disordered" evidence="4">
    <location>
        <begin position="267"/>
        <end position="306"/>
    </location>
</feature>
<dbReference type="EMBL" id="JAFDVH010000022">
    <property type="protein sequence ID" value="KAG7456620.1"/>
    <property type="molecule type" value="Genomic_DNA"/>
</dbReference>
<evidence type="ECO:0000256" key="5">
    <source>
        <dbReference type="SAM" id="Phobius"/>
    </source>
</evidence>
<reference evidence="8" key="1">
    <citation type="submission" date="2021-01" db="EMBL/GenBank/DDBJ databases">
        <authorList>
            <person name="Zahm M."/>
            <person name="Roques C."/>
            <person name="Cabau C."/>
            <person name="Klopp C."/>
            <person name="Donnadieu C."/>
            <person name="Jouanno E."/>
            <person name="Lampietro C."/>
            <person name="Louis A."/>
            <person name="Herpin A."/>
            <person name="Echchiki A."/>
            <person name="Berthelot C."/>
            <person name="Parey E."/>
            <person name="Roest-Crollius H."/>
            <person name="Braasch I."/>
            <person name="Postlethwait J."/>
            <person name="Bobe J."/>
            <person name="Montfort J."/>
            <person name="Bouchez O."/>
            <person name="Begum T."/>
            <person name="Mejri S."/>
            <person name="Adams A."/>
            <person name="Chen W.-J."/>
            <person name="Guiguen Y."/>
        </authorList>
    </citation>
    <scope>NUCLEOTIDE SEQUENCE</scope>
    <source>
        <strain evidence="8">YG-15Mar2019-1</strain>
        <tissue evidence="8">Brain</tissue>
    </source>
</reference>
<evidence type="ECO:0000313" key="8">
    <source>
        <dbReference type="EMBL" id="KAG7456620.1"/>
    </source>
</evidence>
<dbReference type="SMART" id="SM00369">
    <property type="entry name" value="LRR_TYP"/>
    <property type="match status" value="4"/>
</dbReference>
<dbReference type="SMART" id="SM00364">
    <property type="entry name" value="LRR_BAC"/>
    <property type="match status" value="3"/>
</dbReference>
<feature type="domain" description="LRRCT" evidence="7">
    <location>
        <begin position="202"/>
        <end position="222"/>
    </location>
</feature>
<keyword evidence="2 6" id="KW-0732">Signal</keyword>
<evidence type="ECO:0000259" key="7">
    <source>
        <dbReference type="Pfam" id="PF01463"/>
    </source>
</evidence>
<dbReference type="Gene3D" id="3.80.10.10">
    <property type="entry name" value="Ribonuclease Inhibitor"/>
    <property type="match status" value="1"/>
</dbReference>